<evidence type="ECO:0000256" key="3">
    <source>
        <dbReference type="ARBA" id="ARBA00023054"/>
    </source>
</evidence>
<evidence type="ECO:0000256" key="5">
    <source>
        <dbReference type="SAM" id="MobiDB-lite"/>
    </source>
</evidence>
<organism evidence="6 7">
    <name type="scientific">Rothia endophytica</name>
    <dbReference type="NCBI Taxonomy" id="1324766"/>
    <lineage>
        <taxon>Bacteria</taxon>
        <taxon>Bacillati</taxon>
        <taxon>Actinomycetota</taxon>
        <taxon>Actinomycetes</taxon>
        <taxon>Micrococcales</taxon>
        <taxon>Micrococcaceae</taxon>
        <taxon>Rothia</taxon>
    </lineage>
</organism>
<dbReference type="EMBL" id="BAABKP010000001">
    <property type="protein sequence ID" value="GAA4790523.1"/>
    <property type="molecule type" value="Genomic_DNA"/>
</dbReference>
<evidence type="ECO:0000313" key="6">
    <source>
        <dbReference type="EMBL" id="GAA4790523.1"/>
    </source>
</evidence>
<dbReference type="PANTHER" id="PTHR30563:SF0">
    <property type="entry name" value="DNA RECOMBINATION PROTEIN RMUC"/>
    <property type="match status" value="1"/>
</dbReference>
<evidence type="ECO:0000256" key="2">
    <source>
        <dbReference type="ARBA" id="ARBA00009840"/>
    </source>
</evidence>
<sequence>MATSTVLLAVLLALVLGALAGFFWGRAGSGSGDALKEKNARLTADLAASLQAEKHLNARVQSLETKAEADADVLLALAPLKTQLATMERSVRTMESERAHQYGGLAQAIAESNRTQAQLRDLTGTLSTALRSTSARGTWGEAQLKRVVEAAGMAPHVAFSEQTTASFEDAHGAVRGVRPDMVINLPGGKTVILDAKAPLGAYLDAQESEGPAQKADLDRHAKAVRAHVDALASKQYWAAFDATPELVLCFIPAESALAAALVHDGQLLDYAATKNIALVAPVSLLAALKAIAFSWRQESLTDNARELFVLSQQLYERLGTAGSHLGAMGRSLTRAVDSYNGLVGSLETRVFVTARKIAELNKAPVQESLFPSPNESAVKPLTSPEFLGTASEPGATADSGSHSDHPASETTVASPDPDPSTPGLDTPTPEPYDSWLDDFLTVQEPEPNEDADWSR</sequence>
<dbReference type="Pfam" id="PF02646">
    <property type="entry name" value="RmuC"/>
    <property type="match status" value="1"/>
</dbReference>
<feature type="region of interest" description="Disordered" evidence="5">
    <location>
        <begin position="368"/>
        <end position="455"/>
    </location>
</feature>
<keyword evidence="4" id="KW-0233">DNA recombination</keyword>
<feature type="compositionally biased region" description="Acidic residues" evidence="5">
    <location>
        <begin position="446"/>
        <end position="455"/>
    </location>
</feature>
<dbReference type="PANTHER" id="PTHR30563">
    <property type="entry name" value="DNA RECOMBINATION PROTEIN RMUC"/>
    <property type="match status" value="1"/>
</dbReference>
<keyword evidence="7" id="KW-1185">Reference proteome</keyword>
<proteinExistence type="inferred from homology"/>
<keyword evidence="3" id="KW-0175">Coiled coil</keyword>
<evidence type="ECO:0000256" key="4">
    <source>
        <dbReference type="ARBA" id="ARBA00023172"/>
    </source>
</evidence>
<accession>A0ABP9B4K3</accession>
<evidence type="ECO:0000256" key="1">
    <source>
        <dbReference type="ARBA" id="ARBA00003416"/>
    </source>
</evidence>
<dbReference type="Proteomes" id="UP001500187">
    <property type="component" value="Unassembled WGS sequence"/>
</dbReference>
<dbReference type="RefSeq" id="WP_345444490.1">
    <property type="nucleotide sequence ID" value="NZ_BAABKP010000001.1"/>
</dbReference>
<evidence type="ECO:0000313" key="7">
    <source>
        <dbReference type="Proteomes" id="UP001500187"/>
    </source>
</evidence>
<comment type="caution">
    <text evidence="6">The sequence shown here is derived from an EMBL/GenBank/DDBJ whole genome shotgun (WGS) entry which is preliminary data.</text>
</comment>
<dbReference type="InterPro" id="IPR003798">
    <property type="entry name" value="DNA_recombination_RmuC"/>
</dbReference>
<comment type="function">
    <text evidence="1">Involved in DNA recombination.</text>
</comment>
<protein>
    <submittedName>
        <fullName evidence="6">DNA recombination protein RmuC</fullName>
    </submittedName>
</protein>
<comment type="similarity">
    <text evidence="2">Belongs to the RmuC family.</text>
</comment>
<reference evidence="7" key="1">
    <citation type="journal article" date="2019" name="Int. J. Syst. Evol. Microbiol.">
        <title>The Global Catalogue of Microorganisms (GCM) 10K type strain sequencing project: providing services to taxonomists for standard genome sequencing and annotation.</title>
        <authorList>
            <consortium name="The Broad Institute Genomics Platform"/>
            <consortium name="The Broad Institute Genome Sequencing Center for Infectious Disease"/>
            <person name="Wu L."/>
            <person name="Ma J."/>
        </authorList>
    </citation>
    <scope>NUCLEOTIDE SEQUENCE [LARGE SCALE GENOMIC DNA]</scope>
    <source>
        <strain evidence="7">JCM 18541</strain>
    </source>
</reference>
<gene>
    <name evidence="6" type="ORF">GCM10023352_05680</name>
</gene>
<name>A0ABP9B4K3_9MICC</name>